<gene>
    <name evidence="2" type="ORF">LCGC14_2501490</name>
</gene>
<keyword evidence="1" id="KW-0812">Transmembrane</keyword>
<protein>
    <submittedName>
        <fullName evidence="2">Uncharacterized protein</fullName>
    </submittedName>
</protein>
<proteinExistence type="predicted"/>
<evidence type="ECO:0000256" key="1">
    <source>
        <dbReference type="SAM" id="Phobius"/>
    </source>
</evidence>
<keyword evidence="1" id="KW-1133">Transmembrane helix</keyword>
<organism evidence="2">
    <name type="scientific">marine sediment metagenome</name>
    <dbReference type="NCBI Taxonomy" id="412755"/>
    <lineage>
        <taxon>unclassified sequences</taxon>
        <taxon>metagenomes</taxon>
        <taxon>ecological metagenomes</taxon>
    </lineage>
</organism>
<comment type="caution">
    <text evidence="2">The sequence shown here is derived from an EMBL/GenBank/DDBJ whole genome shotgun (WGS) entry which is preliminary data.</text>
</comment>
<evidence type="ECO:0000313" key="2">
    <source>
        <dbReference type="EMBL" id="KKL15849.1"/>
    </source>
</evidence>
<feature type="transmembrane region" description="Helical" evidence="1">
    <location>
        <begin position="7"/>
        <end position="26"/>
    </location>
</feature>
<reference evidence="2" key="1">
    <citation type="journal article" date="2015" name="Nature">
        <title>Complex archaea that bridge the gap between prokaryotes and eukaryotes.</title>
        <authorList>
            <person name="Spang A."/>
            <person name="Saw J.H."/>
            <person name="Jorgensen S.L."/>
            <person name="Zaremba-Niedzwiedzka K."/>
            <person name="Martijn J."/>
            <person name="Lind A.E."/>
            <person name="van Eijk R."/>
            <person name="Schleper C."/>
            <person name="Guy L."/>
            <person name="Ettema T.J."/>
        </authorList>
    </citation>
    <scope>NUCLEOTIDE SEQUENCE</scope>
</reference>
<feature type="non-terminal residue" evidence="2">
    <location>
        <position position="27"/>
    </location>
</feature>
<accession>A0A0F9B1R0</accession>
<name>A0A0F9B1R0_9ZZZZ</name>
<sequence>MRKSIIYILAAVIAVSAGVWATAWWYS</sequence>
<dbReference type="EMBL" id="LAZR01039903">
    <property type="protein sequence ID" value="KKL15849.1"/>
    <property type="molecule type" value="Genomic_DNA"/>
</dbReference>
<dbReference type="AlphaFoldDB" id="A0A0F9B1R0"/>
<keyword evidence="1" id="KW-0472">Membrane</keyword>